<dbReference type="Proteomes" id="UP000215483">
    <property type="component" value="Unassembled WGS sequence"/>
</dbReference>
<accession>A0A233SEE0</accession>
<name>A0A233SEE0_STRDA</name>
<evidence type="ECO:0000313" key="1">
    <source>
        <dbReference type="EMBL" id="OXY94011.1"/>
    </source>
</evidence>
<proteinExistence type="predicted"/>
<comment type="caution">
    <text evidence="1">The sequence shown here is derived from an EMBL/GenBank/DDBJ whole genome shotgun (WGS) entry which is preliminary data.</text>
</comment>
<evidence type="ECO:0000313" key="2">
    <source>
        <dbReference type="Proteomes" id="UP000215483"/>
    </source>
</evidence>
<sequence length="106" mass="11589">MKSLEFIDMVRKVLDAEPAVRERAADEVTDRLSAYSPAQASALATLLSAAAASEEDNSALESELHAILELMSTGHVIMGHVAPLREIRLGELQPELREYVSDLLED</sequence>
<dbReference type="OrthoDB" id="4330738at2"/>
<keyword evidence="2" id="KW-1185">Reference proteome</keyword>
<organism evidence="1 2">
    <name type="scientific">Streptomyces diastatochromogenes</name>
    <dbReference type="NCBI Taxonomy" id="42236"/>
    <lineage>
        <taxon>Bacteria</taxon>
        <taxon>Bacillati</taxon>
        <taxon>Actinomycetota</taxon>
        <taxon>Actinomycetes</taxon>
        <taxon>Kitasatosporales</taxon>
        <taxon>Streptomycetaceae</taxon>
        <taxon>Streptomyces</taxon>
    </lineage>
</organism>
<dbReference type="RefSeq" id="WP_094217873.1">
    <property type="nucleotide sequence ID" value="NZ_MCGQ01000016.1"/>
</dbReference>
<reference evidence="1 2" key="1">
    <citation type="submission" date="2016-07" db="EMBL/GenBank/DDBJ databases">
        <title>Draft genome of Streptomyces diastatochromogenes.</title>
        <authorList>
            <person name="Podduturi R."/>
            <person name="Lukassen M.B."/>
            <person name="Clausen N."/>
            <person name="Nielsen J.L."/>
            <person name="Jorgensen N.O."/>
        </authorList>
    </citation>
    <scope>NUCLEOTIDE SEQUENCE [LARGE SCALE GENOMIC DNA]</scope>
    <source>
        <strain evidence="1 2">DSM 40608</strain>
    </source>
</reference>
<gene>
    <name evidence="1" type="ORF">BEK98_19125</name>
</gene>
<dbReference type="EMBL" id="MCGQ01000016">
    <property type="protein sequence ID" value="OXY94011.1"/>
    <property type="molecule type" value="Genomic_DNA"/>
</dbReference>
<protein>
    <submittedName>
        <fullName evidence="1">Uncharacterized protein</fullName>
    </submittedName>
</protein>
<dbReference type="AlphaFoldDB" id="A0A233SEE0"/>